<dbReference type="InterPro" id="IPR013780">
    <property type="entry name" value="Glyco_hydro_b"/>
</dbReference>
<feature type="domain" description="Beta-galactosidase trimerisation" evidence="13">
    <location>
        <begin position="389"/>
        <end position="595"/>
    </location>
</feature>
<dbReference type="Pfam" id="PF08532">
    <property type="entry name" value="Glyco_hydro_42M"/>
    <property type="match status" value="1"/>
</dbReference>
<dbReference type="SUPFAM" id="SSF52317">
    <property type="entry name" value="Class I glutamine amidotransferase-like"/>
    <property type="match status" value="1"/>
</dbReference>
<dbReference type="InterPro" id="IPR029062">
    <property type="entry name" value="Class_I_gatase-like"/>
</dbReference>
<evidence type="ECO:0000313" key="14">
    <source>
        <dbReference type="EMBL" id="HIU29976.1"/>
    </source>
</evidence>
<dbReference type="EC" id="3.2.1.23" evidence="3 8"/>
<keyword evidence="7 8" id="KW-0326">Glycosidase</keyword>
<feature type="binding site" evidence="11">
    <location>
        <position position="163"/>
    </location>
    <ligand>
        <name>Zn(2+)</name>
        <dbReference type="ChEBI" id="CHEBI:29105"/>
    </ligand>
</feature>
<dbReference type="PIRSF" id="PIRSF001084">
    <property type="entry name" value="B-galactosidase"/>
    <property type="match status" value="1"/>
</dbReference>
<reference evidence="14" key="1">
    <citation type="submission" date="2020-10" db="EMBL/GenBank/DDBJ databases">
        <authorList>
            <person name="Gilroy R."/>
        </authorList>
    </citation>
    <scope>NUCLEOTIDE SEQUENCE</scope>
    <source>
        <strain evidence="14">CHK195-4489</strain>
    </source>
</reference>
<evidence type="ECO:0000313" key="15">
    <source>
        <dbReference type="Proteomes" id="UP000824089"/>
    </source>
</evidence>
<evidence type="ECO:0000256" key="4">
    <source>
        <dbReference type="ARBA" id="ARBA00022723"/>
    </source>
</evidence>
<comment type="caution">
    <text evidence="14">The sequence shown here is derived from an EMBL/GenBank/DDBJ whole genome shotgun (WGS) entry which is preliminary data.</text>
</comment>
<dbReference type="AlphaFoldDB" id="A0A9D1LAI1"/>
<evidence type="ECO:0000256" key="7">
    <source>
        <dbReference type="ARBA" id="ARBA00023295"/>
    </source>
</evidence>
<keyword evidence="4 11" id="KW-0479">Metal-binding</keyword>
<evidence type="ECO:0000256" key="9">
    <source>
        <dbReference type="PIRSR" id="PIRSR001084-1"/>
    </source>
</evidence>
<dbReference type="GO" id="GO:0004565">
    <property type="term" value="F:beta-galactosidase activity"/>
    <property type="evidence" value="ECO:0007669"/>
    <property type="project" value="UniProtKB-EC"/>
</dbReference>
<keyword evidence="5 8" id="KW-0378">Hydrolase</keyword>
<feature type="binding site" evidence="10">
    <location>
        <position position="111"/>
    </location>
    <ligand>
        <name>substrate</name>
    </ligand>
</feature>
<dbReference type="EMBL" id="DVMM01000139">
    <property type="protein sequence ID" value="HIU29976.1"/>
    <property type="molecule type" value="Genomic_DNA"/>
</dbReference>
<dbReference type="Gene3D" id="3.40.50.880">
    <property type="match status" value="1"/>
</dbReference>
<gene>
    <name evidence="14" type="ORF">IAD50_06750</name>
</gene>
<feature type="binding site" evidence="10">
    <location>
        <position position="149"/>
    </location>
    <ligand>
        <name>substrate</name>
    </ligand>
</feature>
<dbReference type="GO" id="GO:0005975">
    <property type="term" value="P:carbohydrate metabolic process"/>
    <property type="evidence" value="ECO:0007669"/>
    <property type="project" value="InterPro"/>
</dbReference>
<evidence type="ECO:0000256" key="11">
    <source>
        <dbReference type="PIRSR" id="PIRSR001084-3"/>
    </source>
</evidence>
<dbReference type="InterPro" id="IPR017853">
    <property type="entry name" value="GH"/>
</dbReference>
<dbReference type="Gene3D" id="2.60.40.1180">
    <property type="entry name" value="Golgi alpha-mannosidase II"/>
    <property type="match status" value="1"/>
</dbReference>
<dbReference type="Proteomes" id="UP000824089">
    <property type="component" value="Unassembled WGS sequence"/>
</dbReference>
<reference evidence="14" key="2">
    <citation type="journal article" date="2021" name="PeerJ">
        <title>Extensive microbial diversity within the chicken gut microbiome revealed by metagenomics and culture.</title>
        <authorList>
            <person name="Gilroy R."/>
            <person name="Ravi A."/>
            <person name="Getino M."/>
            <person name="Pursley I."/>
            <person name="Horton D.L."/>
            <person name="Alikhan N.F."/>
            <person name="Baker D."/>
            <person name="Gharbi K."/>
            <person name="Hall N."/>
            <person name="Watson M."/>
            <person name="Adriaenssens E.M."/>
            <person name="Foster-Nyarko E."/>
            <person name="Jarju S."/>
            <person name="Secka A."/>
            <person name="Antonio M."/>
            <person name="Oren A."/>
            <person name="Chaudhuri R.R."/>
            <person name="La Ragione R."/>
            <person name="Hildebrand F."/>
            <person name="Pallen M.J."/>
        </authorList>
    </citation>
    <scope>NUCLEOTIDE SEQUENCE</scope>
    <source>
        <strain evidence="14">CHK195-4489</strain>
    </source>
</reference>
<dbReference type="InterPro" id="IPR013738">
    <property type="entry name" value="Beta_galactosidase_Trimer"/>
</dbReference>
<evidence type="ECO:0000259" key="12">
    <source>
        <dbReference type="Pfam" id="PF02449"/>
    </source>
</evidence>
<feature type="active site" description="Proton donor" evidence="9">
    <location>
        <position position="150"/>
    </location>
</feature>
<evidence type="ECO:0000256" key="3">
    <source>
        <dbReference type="ARBA" id="ARBA00012756"/>
    </source>
</evidence>
<dbReference type="PANTHER" id="PTHR36447:SF2">
    <property type="entry name" value="BETA-GALACTOSIDASE YESZ"/>
    <property type="match status" value="1"/>
</dbReference>
<evidence type="ECO:0000256" key="2">
    <source>
        <dbReference type="ARBA" id="ARBA00005940"/>
    </source>
</evidence>
<accession>A0A9D1LAI1</accession>
<dbReference type="SUPFAM" id="SSF51445">
    <property type="entry name" value="(Trans)glycosidases"/>
    <property type="match status" value="1"/>
</dbReference>
<evidence type="ECO:0000256" key="10">
    <source>
        <dbReference type="PIRSR" id="PIRSR001084-2"/>
    </source>
</evidence>
<organism evidence="14 15">
    <name type="scientific">Candidatus Egerieisoma faecipullorum</name>
    <dbReference type="NCBI Taxonomy" id="2840963"/>
    <lineage>
        <taxon>Bacteria</taxon>
        <taxon>Bacillati</taxon>
        <taxon>Bacillota</taxon>
        <taxon>Clostridia</taxon>
        <taxon>Eubacteriales</taxon>
        <taxon>Clostridiaceae</taxon>
        <taxon>Clostridiaceae incertae sedis</taxon>
        <taxon>Candidatus Egerieisoma</taxon>
    </lineage>
</organism>
<protein>
    <recommendedName>
        <fullName evidence="3 8">Beta-galactosidase</fullName>
        <shortName evidence="8">Beta-gal</shortName>
        <ecNumber evidence="3 8">3.2.1.23</ecNumber>
    </recommendedName>
</protein>
<feature type="active site" description="Nucleophile" evidence="9">
    <location>
        <position position="298"/>
    </location>
</feature>
<dbReference type="GO" id="GO:0046872">
    <property type="term" value="F:metal ion binding"/>
    <property type="evidence" value="ECO:0007669"/>
    <property type="project" value="UniProtKB-KW"/>
</dbReference>
<dbReference type="CDD" id="cd03143">
    <property type="entry name" value="A4_beta-galactosidase_middle_domain"/>
    <property type="match status" value="1"/>
</dbReference>
<comment type="catalytic activity">
    <reaction evidence="1 8">
        <text>Hydrolysis of terminal non-reducing beta-D-galactose residues in beta-D-galactosides.</text>
        <dbReference type="EC" id="3.2.1.23"/>
    </reaction>
</comment>
<feature type="binding site" evidence="11">
    <location>
        <position position="160"/>
    </location>
    <ligand>
        <name>Zn(2+)</name>
        <dbReference type="ChEBI" id="CHEBI:29105"/>
    </ligand>
</feature>
<feature type="domain" description="Glycoside hydrolase family 42 N-terminal" evidence="12">
    <location>
        <begin position="15"/>
        <end position="376"/>
    </location>
</feature>
<evidence type="ECO:0000256" key="8">
    <source>
        <dbReference type="PIRNR" id="PIRNR001084"/>
    </source>
</evidence>
<dbReference type="InterPro" id="IPR003476">
    <property type="entry name" value="Glyco_hydro_42"/>
</dbReference>
<feature type="binding site" evidence="11">
    <location>
        <position position="115"/>
    </location>
    <ligand>
        <name>Zn(2+)</name>
        <dbReference type="ChEBI" id="CHEBI:29105"/>
    </ligand>
</feature>
<feature type="binding site" evidence="11">
    <location>
        <position position="158"/>
    </location>
    <ligand>
        <name>Zn(2+)</name>
        <dbReference type="ChEBI" id="CHEBI:29105"/>
    </ligand>
</feature>
<dbReference type="InterPro" id="IPR013529">
    <property type="entry name" value="Glyco_hydro_42_N"/>
</dbReference>
<dbReference type="Pfam" id="PF02449">
    <property type="entry name" value="Glyco_hydro_42"/>
    <property type="match status" value="1"/>
</dbReference>
<dbReference type="GO" id="GO:0009341">
    <property type="term" value="C:beta-galactosidase complex"/>
    <property type="evidence" value="ECO:0007669"/>
    <property type="project" value="InterPro"/>
</dbReference>
<dbReference type="PANTHER" id="PTHR36447">
    <property type="entry name" value="BETA-GALACTOSIDASE GANA"/>
    <property type="match status" value="1"/>
</dbReference>
<evidence type="ECO:0000256" key="1">
    <source>
        <dbReference type="ARBA" id="ARBA00001412"/>
    </source>
</evidence>
<sequence>MEYQRNPAPFLGSAYYPEDWDDSELPGDIAKMKKAGMKAARIGEFAWRKMEPKEGSFHFTWLHEVVDRLKEAGISVILGTPTATPPIWFLRKHPDAAVMNSAGIRTSHGGRRHCCSNNEAYWEASASIIRAMAQEFGRDENVIGWQLDNEIYMPGAGCFCPTCVEKFHRFLEKKYGTIDALNARWNLNLFSQAYDCFDEIPAPANAWHNPHILLEWNLFQQESCISFLHMQQKIVREYTDAPIGTDMMPFAGLDYEKMNAPMDLVMFNHYNSEENLWEAGFWFDYLRGIKEMPFWNTETQTGWNASVSVGQVMKPEGFCRVNSWMPVAFGGAANLYWLWRQHWAGHELMHGSVLSAAGRPLHMFGEIRQTADEFEKAGDFLRGTRVFTEIAMHFTSLNWNLFECQPWIDGFRYYDRLASDFYRPLTQMGARVDIIGAQKSLEGYKVLISPYMMTLEDDTLPERIERWVKDGGIWIAGPMTDQRTGIGTHYTDRAMGMLERLTGARLAFSAPDRGRYIRAEWKDGTPFTGSLWFEMYDASQENTLVTITGMHSAVKGKSLVMSFPVGRGRIILLGTIPSAQDLVRILKAALEEAGVKLPRITGELAVIPRSGAAGSGLILVETGNKPASVDLEEPMTELLTGKTYLGHTELEPYSILVLKK</sequence>
<proteinExistence type="inferred from homology"/>
<evidence type="ECO:0000259" key="13">
    <source>
        <dbReference type="Pfam" id="PF08532"/>
    </source>
</evidence>
<evidence type="ECO:0000256" key="5">
    <source>
        <dbReference type="ARBA" id="ARBA00022801"/>
    </source>
</evidence>
<name>A0A9D1LAI1_9CLOT</name>
<evidence type="ECO:0000256" key="6">
    <source>
        <dbReference type="ARBA" id="ARBA00022833"/>
    </source>
</evidence>
<keyword evidence="6 11" id="KW-0862">Zinc</keyword>
<dbReference type="Gene3D" id="3.20.20.80">
    <property type="entry name" value="Glycosidases"/>
    <property type="match status" value="1"/>
</dbReference>
<comment type="similarity">
    <text evidence="2 8">Belongs to the glycosyl hydrolase 42 family.</text>
</comment>